<dbReference type="AlphaFoldDB" id="A0A0H2R617"/>
<feature type="compositionally biased region" description="Polar residues" evidence="2">
    <location>
        <begin position="10"/>
        <end position="26"/>
    </location>
</feature>
<dbReference type="OrthoDB" id="2015515at2759"/>
<dbReference type="InterPro" id="IPR001585">
    <property type="entry name" value="TAL/FSA"/>
</dbReference>
<feature type="region of interest" description="Disordered" evidence="2">
    <location>
        <begin position="1"/>
        <end position="169"/>
    </location>
</feature>
<dbReference type="STRING" id="27342.A0A0H2R617"/>
<sequence>MAAQTGWRLRQQTPSPERDPSSNSRPPKTRPRPDASRPRGGELGGATASSSSASSSKAASYSSLVRTPSRTQIRHATAARRLSGEGFVSNGDCTGNGRVKEAPPPIADENCSRNDSTSQAGPSSSQSSLKGTPLRRDGSGTRLTDDISQSAQQTTPTPQRPKLKRSPGSVTASEIIYALATGKAPSLSSATKPSASEQEYYRALAQEAEAQARQKSGQQSIPNERPAPLLAKTLQAVGVDLMVDSTNLKTLALAQHLLKATYMTPCTVLDMLAQPDLFCFIWLTVEETLQRLPPDVHVKNLEHLEYAVKQAIPKLIAEISYAVNDCGTHNEGPHYAFLDPRFYEMPNMNDAVAQALEQADTIAVVLGEKGLKREQLYFNIPANEAGLRIAHALKERFGFQSNLVFVSNLVQARACASIGVESVTVPVGKIVKREERANPFFHSKSRSVAYEGIQAISCYMKKHGLSTKVIGTDLRELSDLRYLSCLDGIAIREAEVEKAKWMQLRVDKPPQDGSPAIVRAANVQAPLSQSTTSPSSSSGSTSGSEEPFNFFNKLSSKSKQETTTLIEEGLAEWKAAMVTIEDALRAQFERRCFIRRKLPAELERTDTEPLEEEYDGELIGFPVYLDTPRDDREWEGSIAESYERGRGKTTKGLQREKGGRSSMHRRSLSRCSTVLDVPFPVSDDPMVMEEEDDRGPRPSDEILLQSPMVQSKHSFDFDSDSDSGSEEEFLV</sequence>
<dbReference type="InParanoid" id="A0A0H2R617"/>
<feature type="compositionally biased region" description="Basic and acidic residues" evidence="2">
    <location>
        <begin position="31"/>
        <end position="40"/>
    </location>
</feature>
<proteinExistence type="predicted"/>
<dbReference type="InterPro" id="IPR013785">
    <property type="entry name" value="Aldolase_TIM"/>
</dbReference>
<feature type="region of interest" description="Disordered" evidence="2">
    <location>
        <begin position="638"/>
        <end position="731"/>
    </location>
</feature>
<evidence type="ECO:0000313" key="3">
    <source>
        <dbReference type="EMBL" id="KLO07240.1"/>
    </source>
</evidence>
<name>A0A0H2R617_9AGAM</name>
<feature type="compositionally biased region" description="Low complexity" evidence="2">
    <location>
        <begin position="46"/>
        <end position="63"/>
    </location>
</feature>
<organism evidence="3 4">
    <name type="scientific">Schizopora paradoxa</name>
    <dbReference type="NCBI Taxonomy" id="27342"/>
    <lineage>
        <taxon>Eukaryota</taxon>
        <taxon>Fungi</taxon>
        <taxon>Dikarya</taxon>
        <taxon>Basidiomycota</taxon>
        <taxon>Agaricomycotina</taxon>
        <taxon>Agaricomycetes</taxon>
        <taxon>Hymenochaetales</taxon>
        <taxon>Schizoporaceae</taxon>
        <taxon>Schizopora</taxon>
    </lineage>
</organism>
<feature type="compositionally biased region" description="Low complexity" evidence="2">
    <location>
        <begin position="116"/>
        <end position="132"/>
    </location>
</feature>
<dbReference type="SUPFAM" id="SSF51569">
    <property type="entry name" value="Aldolase"/>
    <property type="match status" value="1"/>
</dbReference>
<dbReference type="Proteomes" id="UP000053477">
    <property type="component" value="Unassembled WGS sequence"/>
</dbReference>
<feature type="compositionally biased region" description="Low complexity" evidence="2">
    <location>
        <begin position="530"/>
        <end position="547"/>
    </location>
</feature>
<evidence type="ECO:0008006" key="5">
    <source>
        <dbReference type="Google" id="ProtNLM"/>
    </source>
</evidence>
<evidence type="ECO:0000313" key="4">
    <source>
        <dbReference type="Proteomes" id="UP000053477"/>
    </source>
</evidence>
<dbReference type="GO" id="GO:0005975">
    <property type="term" value="P:carbohydrate metabolic process"/>
    <property type="evidence" value="ECO:0007669"/>
    <property type="project" value="InterPro"/>
</dbReference>
<accession>A0A0H2R617</accession>
<evidence type="ECO:0000256" key="2">
    <source>
        <dbReference type="SAM" id="MobiDB-lite"/>
    </source>
</evidence>
<feature type="compositionally biased region" description="Basic and acidic residues" evidence="2">
    <location>
        <begin position="134"/>
        <end position="145"/>
    </location>
</feature>
<reference evidence="3 4" key="1">
    <citation type="submission" date="2015-04" db="EMBL/GenBank/DDBJ databases">
        <title>Complete genome sequence of Schizopora paradoxa KUC8140, a cosmopolitan wood degrader in East Asia.</title>
        <authorList>
            <consortium name="DOE Joint Genome Institute"/>
            <person name="Min B."/>
            <person name="Park H."/>
            <person name="Jang Y."/>
            <person name="Kim J.-J."/>
            <person name="Kim K.H."/>
            <person name="Pangilinan J."/>
            <person name="Lipzen A."/>
            <person name="Riley R."/>
            <person name="Grigoriev I.V."/>
            <person name="Spatafora J.W."/>
            <person name="Choi I.-G."/>
        </authorList>
    </citation>
    <scope>NUCLEOTIDE SEQUENCE [LARGE SCALE GENOMIC DNA]</scope>
    <source>
        <strain evidence="3 4">KUC8140</strain>
    </source>
</reference>
<evidence type="ECO:0000256" key="1">
    <source>
        <dbReference type="ARBA" id="ARBA00023270"/>
    </source>
</evidence>
<dbReference type="EMBL" id="KQ086152">
    <property type="protein sequence ID" value="KLO07240.1"/>
    <property type="molecule type" value="Genomic_DNA"/>
</dbReference>
<feature type="region of interest" description="Disordered" evidence="2">
    <location>
        <begin position="523"/>
        <end position="549"/>
    </location>
</feature>
<dbReference type="Gene3D" id="3.20.20.70">
    <property type="entry name" value="Aldolase class I"/>
    <property type="match status" value="1"/>
</dbReference>
<keyword evidence="4" id="KW-1185">Reference proteome</keyword>
<keyword evidence="1" id="KW-0704">Schiff base</keyword>
<gene>
    <name evidence="3" type="ORF">SCHPADRAFT_945451</name>
</gene>
<feature type="compositionally biased region" description="Acidic residues" evidence="2">
    <location>
        <begin position="717"/>
        <end position="731"/>
    </location>
</feature>
<protein>
    <recommendedName>
        <fullName evidence="5">Transaldolase</fullName>
    </recommendedName>
</protein>
<dbReference type="Pfam" id="PF00923">
    <property type="entry name" value="TAL_FSA"/>
    <property type="match status" value="1"/>
</dbReference>